<evidence type="ECO:0000313" key="1">
    <source>
        <dbReference type="EMBL" id="CBX31418.1"/>
    </source>
</evidence>
<name>E1YJG4_9BACT</name>
<dbReference type="EMBL" id="FR695877">
    <property type="protein sequence ID" value="CBX31418.1"/>
    <property type="molecule type" value="Genomic_DNA"/>
</dbReference>
<organism evidence="1">
    <name type="scientific">uncultured Desulfobacterium sp</name>
    <dbReference type="NCBI Taxonomy" id="201089"/>
    <lineage>
        <taxon>Bacteria</taxon>
        <taxon>Pseudomonadati</taxon>
        <taxon>Thermodesulfobacteriota</taxon>
        <taxon>Desulfobacteria</taxon>
        <taxon>Desulfobacterales</taxon>
        <taxon>Desulfobacteriaceae</taxon>
        <taxon>Desulfobacterium</taxon>
        <taxon>environmental samples</taxon>
    </lineage>
</organism>
<dbReference type="AlphaFoldDB" id="E1YJG4"/>
<gene>
    <name evidence="1" type="ORF">N47_E49300</name>
</gene>
<reference evidence="1" key="1">
    <citation type="journal article" date="2011" name="Environ. Microbiol.">
        <title>Genomic insights into the metabolic potential of the polycyclic aromatic hydrocarbon degrading sulfate-reducing Deltaproteobacterium N47.</title>
        <authorList>
            <person name="Bergmann F."/>
            <person name="Selesi D."/>
            <person name="Weinmaier T."/>
            <person name="Tischler P."/>
            <person name="Rattei T."/>
            <person name="Meckenstock R.U."/>
        </authorList>
    </citation>
    <scope>NUCLEOTIDE SEQUENCE</scope>
</reference>
<proteinExistence type="predicted"/>
<protein>
    <submittedName>
        <fullName evidence="1">Uncharacterized protein</fullName>
    </submittedName>
</protein>
<sequence length="59" mass="6700">MNTLKQEALTAIEQLPDTADIDAIMYKLYVIDKARKGREAVEKGDMISVKDLTRESDAW</sequence>
<accession>E1YJG4</accession>